<dbReference type="SUPFAM" id="SSF51735">
    <property type="entry name" value="NAD(P)-binding Rossmann-fold domains"/>
    <property type="match status" value="1"/>
</dbReference>
<dbReference type="InterPro" id="IPR036291">
    <property type="entry name" value="NAD(P)-bd_dom_sf"/>
</dbReference>
<dbReference type="Gene3D" id="3.40.50.720">
    <property type="entry name" value="NAD(P)-binding Rossmann-like Domain"/>
    <property type="match status" value="1"/>
</dbReference>
<evidence type="ECO:0000313" key="1">
    <source>
        <dbReference type="EMBL" id="GAI39676.1"/>
    </source>
</evidence>
<dbReference type="InterPro" id="IPR002347">
    <property type="entry name" value="SDR_fam"/>
</dbReference>
<sequence>MKLIDKVALITGGNSGIGKATAILFAKEGARVCLRGWLPDKIA</sequence>
<comment type="caution">
    <text evidence="1">The sequence shown here is derived from an EMBL/GenBank/DDBJ whole genome shotgun (WGS) entry which is preliminary data.</text>
</comment>
<evidence type="ECO:0008006" key="2">
    <source>
        <dbReference type="Google" id="ProtNLM"/>
    </source>
</evidence>
<protein>
    <recommendedName>
        <fullName evidence="2">Short-chain dehydrogenase/reductase SDR</fullName>
    </recommendedName>
</protein>
<dbReference type="EMBL" id="BARV01023692">
    <property type="protein sequence ID" value="GAI39676.1"/>
    <property type="molecule type" value="Genomic_DNA"/>
</dbReference>
<accession>X1PB36</accession>
<organism evidence="1">
    <name type="scientific">marine sediment metagenome</name>
    <dbReference type="NCBI Taxonomy" id="412755"/>
    <lineage>
        <taxon>unclassified sequences</taxon>
        <taxon>metagenomes</taxon>
        <taxon>ecological metagenomes</taxon>
    </lineage>
</organism>
<dbReference type="Pfam" id="PF00106">
    <property type="entry name" value="adh_short"/>
    <property type="match status" value="1"/>
</dbReference>
<proteinExistence type="predicted"/>
<gene>
    <name evidence="1" type="ORF">S06H3_38822</name>
</gene>
<dbReference type="AlphaFoldDB" id="X1PB36"/>
<reference evidence="1" key="1">
    <citation type="journal article" date="2014" name="Front. Microbiol.">
        <title>High frequency of phylogenetically diverse reductive dehalogenase-homologous genes in deep subseafloor sedimentary metagenomes.</title>
        <authorList>
            <person name="Kawai M."/>
            <person name="Futagami T."/>
            <person name="Toyoda A."/>
            <person name="Takaki Y."/>
            <person name="Nishi S."/>
            <person name="Hori S."/>
            <person name="Arai W."/>
            <person name="Tsubouchi T."/>
            <person name="Morono Y."/>
            <person name="Uchiyama I."/>
            <person name="Ito T."/>
            <person name="Fujiyama A."/>
            <person name="Inagaki F."/>
            <person name="Takami H."/>
        </authorList>
    </citation>
    <scope>NUCLEOTIDE SEQUENCE</scope>
    <source>
        <strain evidence="1">Expedition CK06-06</strain>
    </source>
</reference>
<name>X1PB36_9ZZZZ</name>